<dbReference type="AlphaFoldDB" id="A0A830GFB6"/>
<dbReference type="RefSeq" id="WP_188993396.1">
    <property type="nucleotide sequence ID" value="NZ_BMOU01000001.1"/>
</dbReference>
<keyword evidence="2" id="KW-1185">Reference proteome</keyword>
<sequence>MPDTIDTIEVHTGDEVEVEHIKELSNGGARFDFSTEDRRWRVDVSKSGKTEIVTTWEYGQLADLDEPEWLGDVTVRLARA</sequence>
<organism evidence="1 2">
    <name type="scientific">Haloarcula pellucida</name>
    <dbReference type="NCBI Taxonomy" id="1427151"/>
    <lineage>
        <taxon>Archaea</taxon>
        <taxon>Methanobacteriati</taxon>
        <taxon>Methanobacteriota</taxon>
        <taxon>Stenosarchaea group</taxon>
        <taxon>Halobacteria</taxon>
        <taxon>Halobacteriales</taxon>
        <taxon>Haloarculaceae</taxon>
        <taxon>Haloarcula</taxon>
    </lineage>
</organism>
<dbReference type="EMBL" id="BMOU01000001">
    <property type="protein sequence ID" value="GGN84471.1"/>
    <property type="molecule type" value="Genomic_DNA"/>
</dbReference>
<gene>
    <name evidence="1" type="ORF">GCM10009030_00160</name>
</gene>
<accession>A0A830GFB6</accession>
<reference evidence="1" key="2">
    <citation type="submission" date="2020-09" db="EMBL/GenBank/DDBJ databases">
        <authorList>
            <person name="Sun Q."/>
            <person name="Ohkuma M."/>
        </authorList>
    </citation>
    <scope>NUCLEOTIDE SEQUENCE</scope>
    <source>
        <strain evidence="1">JCM 17820</strain>
    </source>
</reference>
<evidence type="ECO:0000313" key="1">
    <source>
        <dbReference type="EMBL" id="GGN84471.1"/>
    </source>
</evidence>
<comment type="caution">
    <text evidence="1">The sequence shown here is derived from an EMBL/GenBank/DDBJ whole genome shotgun (WGS) entry which is preliminary data.</text>
</comment>
<protein>
    <submittedName>
        <fullName evidence="1">Uncharacterized protein</fullName>
    </submittedName>
</protein>
<name>A0A830GFB6_9EURY</name>
<dbReference type="Proteomes" id="UP000605784">
    <property type="component" value="Unassembled WGS sequence"/>
</dbReference>
<reference evidence="1" key="1">
    <citation type="journal article" date="2014" name="Int. J. Syst. Evol. Microbiol.">
        <title>Complete genome sequence of Corynebacterium casei LMG S-19264T (=DSM 44701T), isolated from a smear-ripened cheese.</title>
        <authorList>
            <consortium name="US DOE Joint Genome Institute (JGI-PGF)"/>
            <person name="Walter F."/>
            <person name="Albersmeier A."/>
            <person name="Kalinowski J."/>
            <person name="Ruckert C."/>
        </authorList>
    </citation>
    <scope>NUCLEOTIDE SEQUENCE</scope>
    <source>
        <strain evidence="1">JCM 17820</strain>
    </source>
</reference>
<evidence type="ECO:0000313" key="2">
    <source>
        <dbReference type="Proteomes" id="UP000605784"/>
    </source>
</evidence>
<proteinExistence type="predicted"/>